<proteinExistence type="predicted"/>
<feature type="region of interest" description="Disordered" evidence="1">
    <location>
        <begin position="124"/>
        <end position="143"/>
    </location>
</feature>
<sequence>MLSSDNADSSSISSRTTMHPPPMELPPRRELPFERPDSRRNDSQGGSSRPASTSLELPPLPRPNITRQTSDRSISSRPTSRLHNSSSMIAAEDIASDGRSRGKTAPEKNALTHLKEATISQINASHQAGSSIQPPARPLPPTNWTHSLRVAARQSTLSDAPHDLSPPPHARSPGQTAIPRLPVQPPPGPTNNVPQNDTVMHDIVASSKFVDSLQASAASIEQQSLSSYAAQNVIDRRAILDEFMVAHLKDPAFATLCEDVENCWRRIALGL</sequence>
<feature type="compositionally biased region" description="Basic and acidic residues" evidence="1">
    <location>
        <begin position="96"/>
        <end position="105"/>
    </location>
</feature>
<dbReference type="RefSeq" id="XP_033460330.1">
    <property type="nucleotide sequence ID" value="XM_033604609.1"/>
</dbReference>
<name>A0A6J3M700_9PEZI</name>
<evidence type="ECO:0000256" key="1">
    <source>
        <dbReference type="SAM" id="MobiDB-lite"/>
    </source>
</evidence>
<protein>
    <submittedName>
        <fullName evidence="3">Uncharacterized protein</fullName>
    </submittedName>
</protein>
<feature type="compositionally biased region" description="Basic and acidic residues" evidence="1">
    <location>
        <begin position="26"/>
        <end position="42"/>
    </location>
</feature>
<organism evidence="3">
    <name type="scientific">Dissoconium aciculare CBS 342.82</name>
    <dbReference type="NCBI Taxonomy" id="1314786"/>
    <lineage>
        <taxon>Eukaryota</taxon>
        <taxon>Fungi</taxon>
        <taxon>Dikarya</taxon>
        <taxon>Ascomycota</taxon>
        <taxon>Pezizomycotina</taxon>
        <taxon>Dothideomycetes</taxon>
        <taxon>Dothideomycetidae</taxon>
        <taxon>Mycosphaerellales</taxon>
        <taxon>Dissoconiaceae</taxon>
        <taxon>Dissoconium</taxon>
    </lineage>
</organism>
<feature type="compositionally biased region" description="Polar residues" evidence="1">
    <location>
        <begin position="43"/>
        <end position="55"/>
    </location>
</feature>
<dbReference type="Proteomes" id="UP000504637">
    <property type="component" value="Unplaced"/>
</dbReference>
<reference evidence="3" key="1">
    <citation type="submission" date="2020-01" db="EMBL/GenBank/DDBJ databases">
        <authorList>
            <consortium name="DOE Joint Genome Institute"/>
            <person name="Haridas S."/>
            <person name="Albert R."/>
            <person name="Binder M."/>
            <person name="Bloem J."/>
            <person name="Labutti K."/>
            <person name="Salamov A."/>
            <person name="Andreopoulos B."/>
            <person name="Baker S.E."/>
            <person name="Barry K."/>
            <person name="Bills G."/>
            <person name="Bluhm B.H."/>
            <person name="Cannon C."/>
            <person name="Castanera R."/>
            <person name="Culley D.E."/>
            <person name="Daum C."/>
            <person name="Ezra D."/>
            <person name="Gonzalez J.B."/>
            <person name="Henrissat B."/>
            <person name="Kuo A."/>
            <person name="Liang C."/>
            <person name="Lipzen A."/>
            <person name="Lutzoni F."/>
            <person name="Magnuson J."/>
            <person name="Mondo S."/>
            <person name="Nolan M."/>
            <person name="Ohm R."/>
            <person name="Pangilinan J."/>
            <person name="Park H.-J."/>
            <person name="Ramirez L."/>
            <person name="Alfaro M."/>
            <person name="Sun H."/>
            <person name="Tritt A."/>
            <person name="Yoshinaga Y."/>
            <person name="Zwiers L.-H."/>
            <person name="Turgeon B.G."/>
            <person name="Goodwin S.B."/>
            <person name="Spatafora J.W."/>
            <person name="Crous P.W."/>
            <person name="Grigoriev I.V."/>
        </authorList>
    </citation>
    <scope>NUCLEOTIDE SEQUENCE</scope>
    <source>
        <strain evidence="3">CBS 342.82</strain>
    </source>
</reference>
<reference evidence="3" key="3">
    <citation type="submission" date="2025-08" db="UniProtKB">
        <authorList>
            <consortium name="RefSeq"/>
        </authorList>
    </citation>
    <scope>IDENTIFICATION</scope>
    <source>
        <strain evidence="3">CBS 342.82</strain>
    </source>
</reference>
<evidence type="ECO:0000313" key="3">
    <source>
        <dbReference type="RefSeq" id="XP_033460330.1"/>
    </source>
</evidence>
<dbReference type="AlphaFoldDB" id="A0A6J3M700"/>
<feature type="compositionally biased region" description="Polar residues" evidence="1">
    <location>
        <begin position="124"/>
        <end position="133"/>
    </location>
</feature>
<dbReference type="OrthoDB" id="5360255at2759"/>
<evidence type="ECO:0000313" key="2">
    <source>
        <dbReference type="Proteomes" id="UP000504637"/>
    </source>
</evidence>
<feature type="region of interest" description="Disordered" evidence="1">
    <location>
        <begin position="158"/>
        <end position="188"/>
    </location>
</feature>
<feature type="compositionally biased region" description="Polar residues" evidence="1">
    <location>
        <begin position="65"/>
        <end position="88"/>
    </location>
</feature>
<feature type="region of interest" description="Disordered" evidence="1">
    <location>
        <begin position="1"/>
        <end position="105"/>
    </location>
</feature>
<reference evidence="3" key="2">
    <citation type="submission" date="2020-04" db="EMBL/GenBank/DDBJ databases">
        <authorList>
            <consortium name="NCBI Genome Project"/>
        </authorList>
    </citation>
    <scope>NUCLEOTIDE SEQUENCE</scope>
    <source>
        <strain evidence="3">CBS 342.82</strain>
    </source>
</reference>
<feature type="compositionally biased region" description="Low complexity" evidence="1">
    <location>
        <begin position="1"/>
        <end position="14"/>
    </location>
</feature>
<keyword evidence="2" id="KW-1185">Reference proteome</keyword>
<gene>
    <name evidence="3" type="ORF">K489DRAFT_379277</name>
</gene>
<dbReference type="GeneID" id="54362409"/>
<accession>A0A6J3M700</accession>